<dbReference type="EMBL" id="CAJVCE010000012">
    <property type="protein sequence ID" value="CAG7648177.1"/>
    <property type="molecule type" value="Genomic_DNA"/>
</dbReference>
<protein>
    <recommendedName>
        <fullName evidence="5">Recombinase family protein</fullName>
    </recommendedName>
</protein>
<dbReference type="Proteomes" id="UP000730618">
    <property type="component" value="Unassembled WGS sequence"/>
</dbReference>
<feature type="domain" description="Resolvase/invertase-type recombinase catalytic" evidence="1">
    <location>
        <begin position="2"/>
        <end position="167"/>
    </location>
</feature>
<name>A0ABM8VLJ0_9BACL</name>
<dbReference type="InterPro" id="IPR011109">
    <property type="entry name" value="DNA_bind_recombinase_dom"/>
</dbReference>
<dbReference type="RefSeq" id="WP_218100437.1">
    <property type="nucleotide sequence ID" value="NZ_CAJVCE010000012.1"/>
</dbReference>
<evidence type="ECO:0000259" key="2">
    <source>
        <dbReference type="PROSITE" id="PS51737"/>
    </source>
</evidence>
<dbReference type="InterPro" id="IPR050639">
    <property type="entry name" value="SSR_resolvase"/>
</dbReference>
<dbReference type="InterPro" id="IPR025827">
    <property type="entry name" value="Zn_ribbon_recom_dom"/>
</dbReference>
<dbReference type="PROSITE" id="PS51736">
    <property type="entry name" value="RECOMBINASES_3"/>
    <property type="match status" value="1"/>
</dbReference>
<evidence type="ECO:0000313" key="3">
    <source>
        <dbReference type="EMBL" id="CAG7648177.1"/>
    </source>
</evidence>
<dbReference type="PROSITE" id="PS51737">
    <property type="entry name" value="RECOMBINASE_DNA_BIND"/>
    <property type="match status" value="1"/>
</dbReference>
<accession>A0ABM8VLJ0</accession>
<dbReference type="CDD" id="cd00338">
    <property type="entry name" value="Ser_Recombinase"/>
    <property type="match status" value="1"/>
</dbReference>
<dbReference type="PANTHER" id="PTHR30461:SF23">
    <property type="entry name" value="DNA RECOMBINASE-RELATED"/>
    <property type="match status" value="1"/>
</dbReference>
<reference evidence="3 4" key="1">
    <citation type="submission" date="2021-06" db="EMBL/GenBank/DDBJ databases">
        <authorList>
            <person name="Criscuolo A."/>
        </authorList>
    </citation>
    <scope>NUCLEOTIDE SEQUENCE [LARGE SCALE GENOMIC DNA]</scope>
    <source>
        <strain evidence="4">CIP 111802</strain>
    </source>
</reference>
<dbReference type="Pfam" id="PF00239">
    <property type="entry name" value="Resolvase"/>
    <property type="match status" value="1"/>
</dbReference>
<gene>
    <name evidence="3" type="ORF">PAECIP111802_04144</name>
</gene>
<dbReference type="InterPro" id="IPR006119">
    <property type="entry name" value="Resolv_N"/>
</dbReference>
<sequence length="607" mass="70733">MLATFYARVSSDTEEQKNSITSQIDFFKEYIEKHQYQIVSDCGIFCKRDGSAEKTSGYYVDEGFSGAKSAKHRKAFQQMIKDAKERRFDIIFCKNISRFGRNVQEILKYIGDLKEIGVGVFFEDVNIYTLNNSDDVKITIFSALAQEESRAKSVSVQFGKMQGYKNGIWGGREPYGYNINEGKLIINEQEAKIVKEVFDLYLHQSMGLRNIAKLLNERGVPTKSGKTIFDQSLISKILKNAVYTGEIRLHRTQKVDINRNIVKTIPRNEQVVTHDESLRIIDDETFSLAQMEKEKRFEKFGDFKYRNVLVQNDEGEEATKKVRTIVRGDSRHSNKHLFSNLLKCGNCGGSLRRKVQKNHKNTFIYWFCRNNDNFGKSKCKHRNLQHEEKLIEYVKNEITDYKNSPKTAKYYLNSILNTRFNTTNLEERISNIKADIGLLKEDQEANFYLFARKKMDEKQYDERSQRIADKLYDAESKLNRLLYIEDEIAQTNLKFEQFTKSLNDVDIDNLTNAVLRKFIDRIVATTFDEPFEEGVDFGEKHTLSIEFNFMGENVNELRRTNFKQRLANVIHDQSDELTDEKLESLVKYSSIEPNLSDFAELEHDESE</sequence>
<dbReference type="Pfam" id="PF13408">
    <property type="entry name" value="Zn_ribbon_recom"/>
    <property type="match status" value="1"/>
</dbReference>
<dbReference type="Pfam" id="PF07508">
    <property type="entry name" value="Recombinase"/>
    <property type="match status" value="1"/>
</dbReference>
<evidence type="ECO:0008006" key="5">
    <source>
        <dbReference type="Google" id="ProtNLM"/>
    </source>
</evidence>
<evidence type="ECO:0000259" key="1">
    <source>
        <dbReference type="PROSITE" id="PS51736"/>
    </source>
</evidence>
<proteinExistence type="predicted"/>
<dbReference type="SMART" id="SM00857">
    <property type="entry name" value="Resolvase"/>
    <property type="match status" value="1"/>
</dbReference>
<dbReference type="PANTHER" id="PTHR30461">
    <property type="entry name" value="DNA-INVERTASE FROM LAMBDOID PROPHAGE"/>
    <property type="match status" value="1"/>
</dbReference>
<comment type="caution">
    <text evidence="3">The sequence shown here is derived from an EMBL/GenBank/DDBJ whole genome shotgun (WGS) entry which is preliminary data.</text>
</comment>
<keyword evidence="4" id="KW-1185">Reference proteome</keyword>
<feature type="domain" description="Recombinase" evidence="2">
    <location>
        <begin position="174"/>
        <end position="300"/>
    </location>
</feature>
<evidence type="ECO:0000313" key="4">
    <source>
        <dbReference type="Proteomes" id="UP000730618"/>
    </source>
</evidence>
<organism evidence="3 4">
    <name type="scientific">Paenibacillus allorhizosphaerae</name>
    <dbReference type="NCBI Taxonomy" id="2849866"/>
    <lineage>
        <taxon>Bacteria</taxon>
        <taxon>Bacillati</taxon>
        <taxon>Bacillota</taxon>
        <taxon>Bacilli</taxon>
        <taxon>Bacillales</taxon>
        <taxon>Paenibacillaceae</taxon>
        <taxon>Paenibacillus</taxon>
    </lineage>
</organism>